<dbReference type="Gene3D" id="3.40.190.10">
    <property type="entry name" value="Periplasmic binding protein-like II"/>
    <property type="match status" value="2"/>
</dbReference>
<reference evidence="5" key="1">
    <citation type="submission" date="2023-05" db="EMBL/GenBank/DDBJ databases">
        <authorList>
            <person name="Zhang X."/>
        </authorList>
    </citation>
    <scope>NUCLEOTIDE SEQUENCE</scope>
    <source>
        <strain evidence="5">YF14B1</strain>
    </source>
</reference>
<organism evidence="5 6">
    <name type="scientific">Xanthocytophaga flava</name>
    <dbReference type="NCBI Taxonomy" id="3048013"/>
    <lineage>
        <taxon>Bacteria</taxon>
        <taxon>Pseudomonadati</taxon>
        <taxon>Bacteroidota</taxon>
        <taxon>Cytophagia</taxon>
        <taxon>Cytophagales</taxon>
        <taxon>Rhodocytophagaceae</taxon>
        <taxon>Xanthocytophaga</taxon>
    </lineage>
</organism>
<name>A0AAE3QR15_9BACT</name>
<dbReference type="PANTHER" id="PTHR30024:SF47">
    <property type="entry name" value="TAURINE-BINDING PERIPLASMIC PROTEIN"/>
    <property type="match status" value="1"/>
</dbReference>
<accession>A0AAE3QR15</accession>
<dbReference type="InterPro" id="IPR054364">
    <property type="entry name" value="Ca3427-like_PBP2"/>
</dbReference>
<dbReference type="PANTHER" id="PTHR30024">
    <property type="entry name" value="ALIPHATIC SULFONATES-BINDING PROTEIN-RELATED"/>
    <property type="match status" value="1"/>
</dbReference>
<evidence type="ECO:0000256" key="1">
    <source>
        <dbReference type="ARBA" id="ARBA00004418"/>
    </source>
</evidence>
<comment type="similarity">
    <text evidence="2">Belongs to the bacterial solute-binding protein SsuA/TauA family.</text>
</comment>
<dbReference type="GO" id="GO:0042597">
    <property type="term" value="C:periplasmic space"/>
    <property type="evidence" value="ECO:0007669"/>
    <property type="project" value="UniProtKB-SubCell"/>
</dbReference>
<dbReference type="CDD" id="cd13637">
    <property type="entry name" value="PBP2_Ca3427_like"/>
    <property type="match status" value="1"/>
</dbReference>
<dbReference type="AlphaFoldDB" id="A0AAE3QR15"/>
<evidence type="ECO:0000259" key="4">
    <source>
        <dbReference type="Pfam" id="PF22384"/>
    </source>
</evidence>
<dbReference type="Pfam" id="PF22384">
    <property type="entry name" value="PBP2_Ca3427_like"/>
    <property type="match status" value="1"/>
</dbReference>
<evidence type="ECO:0000313" key="5">
    <source>
        <dbReference type="EMBL" id="MDJ1481284.1"/>
    </source>
</evidence>
<dbReference type="SUPFAM" id="SSF53850">
    <property type="entry name" value="Periplasmic binding protein-like II"/>
    <property type="match status" value="1"/>
</dbReference>
<evidence type="ECO:0000256" key="3">
    <source>
        <dbReference type="ARBA" id="ARBA00022729"/>
    </source>
</evidence>
<comment type="caution">
    <text evidence="5">The sequence shown here is derived from an EMBL/GenBank/DDBJ whole genome shotgun (WGS) entry which is preliminary data.</text>
</comment>
<proteinExistence type="inferred from homology"/>
<dbReference type="Proteomes" id="UP001241110">
    <property type="component" value="Unassembled WGS sequence"/>
</dbReference>
<dbReference type="EMBL" id="JASJOS010000005">
    <property type="protein sequence ID" value="MDJ1481284.1"/>
    <property type="molecule type" value="Genomic_DNA"/>
</dbReference>
<comment type="subcellular location">
    <subcellularLocation>
        <location evidence="1">Periplasm</location>
    </subcellularLocation>
</comment>
<evidence type="ECO:0000313" key="6">
    <source>
        <dbReference type="Proteomes" id="UP001241110"/>
    </source>
</evidence>
<gene>
    <name evidence="5" type="ORF">QNI16_12370</name>
</gene>
<feature type="domain" description="Ca3427-like PBP 2" evidence="4">
    <location>
        <begin position="92"/>
        <end position="175"/>
    </location>
</feature>
<protein>
    <submittedName>
        <fullName evidence="5">Substrate-binding domain-containing protein</fullName>
    </submittedName>
</protein>
<keyword evidence="3" id="KW-0732">Signal</keyword>
<dbReference type="RefSeq" id="WP_313978844.1">
    <property type="nucleotide sequence ID" value="NZ_JASJOS010000005.1"/>
</dbReference>
<evidence type="ECO:0000256" key="2">
    <source>
        <dbReference type="ARBA" id="ARBA00010742"/>
    </source>
</evidence>
<sequence length="283" mass="31726">MRIGGVPEHFNLPWRLAIEEGIFSSKGIELEWTDYPGGTGAMNKALREGELDIATILTEGIVADIINGNPSQILKIHVQTPLNWGIFVNQSSAFQQVDDLRAARFAISRLGSGSQLMAYVNALQRGWNLTDLSMVVLNNLEGMRKGLRDNEADAFMWERVMTQPYVDSSELRRVGICPTPWPGFVLVARNEVIANESEKLQLICDLFNKFVSSFKQRPGLDELIAQRYLLPLADVQQWIAETEWATTNNIEISMLENVMGTLQKAGTITRKIPATELITTFKD</sequence>